<feature type="transmembrane region" description="Helical" evidence="8">
    <location>
        <begin position="392"/>
        <end position="416"/>
    </location>
</feature>
<dbReference type="InterPro" id="IPR006153">
    <property type="entry name" value="Cation/H_exchanger_TM"/>
</dbReference>
<feature type="domain" description="Cation/H+ exchanger transmembrane" evidence="9">
    <location>
        <begin position="14"/>
        <end position="416"/>
    </location>
</feature>
<keyword evidence="3" id="KW-0050">Antiport</keyword>
<name>A0A3L7ATM1_9MICO</name>
<feature type="transmembrane region" description="Helical" evidence="8">
    <location>
        <begin position="32"/>
        <end position="52"/>
    </location>
</feature>
<dbReference type="EMBL" id="RCUY01000002">
    <property type="protein sequence ID" value="RLP83817.1"/>
    <property type="molecule type" value="Genomic_DNA"/>
</dbReference>
<comment type="caution">
    <text evidence="10">The sequence shown here is derived from an EMBL/GenBank/DDBJ whole genome shotgun (WGS) entry which is preliminary data.</text>
</comment>
<keyword evidence="7 8" id="KW-0472">Membrane</keyword>
<keyword evidence="6" id="KW-0406">Ion transport</keyword>
<feature type="transmembrane region" description="Helical" evidence="8">
    <location>
        <begin position="264"/>
        <end position="280"/>
    </location>
</feature>
<feature type="transmembrane region" description="Helical" evidence="8">
    <location>
        <begin position="92"/>
        <end position="111"/>
    </location>
</feature>
<evidence type="ECO:0000256" key="3">
    <source>
        <dbReference type="ARBA" id="ARBA00022449"/>
    </source>
</evidence>
<comment type="subcellular location">
    <subcellularLocation>
        <location evidence="1">Cell membrane</location>
        <topology evidence="1">Multi-pass membrane protein</topology>
    </subcellularLocation>
</comment>
<evidence type="ECO:0000313" key="10">
    <source>
        <dbReference type="EMBL" id="RLP83817.1"/>
    </source>
</evidence>
<protein>
    <submittedName>
        <fullName evidence="10">Sodium:proton antiporter</fullName>
    </submittedName>
</protein>
<dbReference type="RefSeq" id="WP_121687475.1">
    <property type="nucleotide sequence ID" value="NZ_RCUY01000002.1"/>
</dbReference>
<dbReference type="Pfam" id="PF00999">
    <property type="entry name" value="Na_H_Exchanger"/>
    <property type="match status" value="1"/>
</dbReference>
<feature type="transmembrane region" description="Helical" evidence="8">
    <location>
        <begin position="360"/>
        <end position="380"/>
    </location>
</feature>
<evidence type="ECO:0000256" key="2">
    <source>
        <dbReference type="ARBA" id="ARBA00022448"/>
    </source>
</evidence>
<feature type="transmembrane region" description="Helical" evidence="8">
    <location>
        <begin position="239"/>
        <end position="258"/>
    </location>
</feature>
<evidence type="ECO:0000256" key="8">
    <source>
        <dbReference type="SAM" id="Phobius"/>
    </source>
</evidence>
<dbReference type="GO" id="GO:0015297">
    <property type="term" value="F:antiporter activity"/>
    <property type="evidence" value="ECO:0007669"/>
    <property type="project" value="UniProtKB-KW"/>
</dbReference>
<feature type="transmembrane region" description="Helical" evidence="8">
    <location>
        <begin position="327"/>
        <end position="348"/>
    </location>
</feature>
<dbReference type="PANTHER" id="PTHR32507">
    <property type="entry name" value="NA(+)/H(+) ANTIPORTER 1"/>
    <property type="match status" value="1"/>
</dbReference>
<keyword evidence="4 8" id="KW-0812">Transmembrane</keyword>
<dbReference type="GO" id="GO:1902600">
    <property type="term" value="P:proton transmembrane transport"/>
    <property type="evidence" value="ECO:0007669"/>
    <property type="project" value="InterPro"/>
</dbReference>
<reference evidence="10 11" key="1">
    <citation type="submission" date="2018-10" db="EMBL/GenBank/DDBJ databases">
        <authorList>
            <person name="Li J."/>
        </authorList>
    </citation>
    <scope>NUCLEOTIDE SEQUENCE [LARGE SCALE GENOMIC DNA]</scope>
    <source>
        <strain evidence="10 11">JCM 11654</strain>
    </source>
</reference>
<evidence type="ECO:0000313" key="11">
    <source>
        <dbReference type="Proteomes" id="UP000269438"/>
    </source>
</evidence>
<evidence type="ECO:0000256" key="4">
    <source>
        <dbReference type="ARBA" id="ARBA00022692"/>
    </source>
</evidence>
<dbReference type="PANTHER" id="PTHR32507:SF8">
    <property type="entry name" value="CNH1P"/>
    <property type="match status" value="1"/>
</dbReference>
<dbReference type="GO" id="GO:0005886">
    <property type="term" value="C:plasma membrane"/>
    <property type="evidence" value="ECO:0007669"/>
    <property type="project" value="UniProtKB-SubCell"/>
</dbReference>
<dbReference type="OrthoDB" id="4174405at2"/>
<accession>A0A3L7ATM1</accession>
<evidence type="ECO:0000256" key="7">
    <source>
        <dbReference type="ARBA" id="ARBA00023136"/>
    </source>
</evidence>
<keyword evidence="2" id="KW-0813">Transport</keyword>
<keyword evidence="5 8" id="KW-1133">Transmembrane helix</keyword>
<evidence type="ECO:0000256" key="1">
    <source>
        <dbReference type="ARBA" id="ARBA00004651"/>
    </source>
</evidence>
<feature type="transmembrane region" description="Helical" evidence="8">
    <location>
        <begin position="205"/>
        <end position="227"/>
    </location>
</feature>
<keyword evidence="11" id="KW-1185">Reference proteome</keyword>
<feature type="transmembrane region" description="Helical" evidence="8">
    <location>
        <begin position="301"/>
        <end position="321"/>
    </location>
</feature>
<organism evidence="10 11">
    <name type="scientific">Mycetocola lacteus</name>
    <dbReference type="NCBI Taxonomy" id="76637"/>
    <lineage>
        <taxon>Bacteria</taxon>
        <taxon>Bacillati</taxon>
        <taxon>Actinomycetota</taxon>
        <taxon>Actinomycetes</taxon>
        <taxon>Micrococcales</taxon>
        <taxon>Microbacteriaceae</taxon>
        <taxon>Mycetocola</taxon>
    </lineage>
</organism>
<feature type="transmembrane region" description="Helical" evidence="8">
    <location>
        <begin position="117"/>
        <end position="135"/>
    </location>
</feature>
<sequence>MPPLVLIGLAAVTVWSLVSHRFERWGIAGPAVLIALGALTTVWNVPAFAAAIDTEVSSRVVELILAILLFTDAMEVRGRGLFGGERNATLRLLLIALPLAIMLAALISVFLVPDALLVALVIACVVMPIDLAPAARMLRLGSLPPRVRSILTIEGGYNDGLVAPFFGMSLAVSVAITKAIEAQPGDQNRILDQGAEDFARVFANAAPSILAAIAVGITLGTCLGLAVRHLHRIGWASDAGIRLVTMLLPLIAFGTAAVIPEINANGFVAAFVTGLAYRIMRTRGMEVRSIPHTELRFIDEVGVLTTNLVWFMLGGTMLVAFSGGVEWALIVFALLSLTLLRIGPVYLSLLRSTVGRRDRLLIGALGPRGTASIVFALLAYNALPSGSTEADYVLMIAVATVVGSVLIHGVVAPAVLSEIDRRRGPAAN</sequence>
<gene>
    <name evidence="10" type="ORF">D9V34_03125</name>
</gene>
<evidence type="ECO:0000259" key="9">
    <source>
        <dbReference type="Pfam" id="PF00999"/>
    </source>
</evidence>
<dbReference type="Proteomes" id="UP000269438">
    <property type="component" value="Unassembled WGS sequence"/>
</dbReference>
<evidence type="ECO:0000256" key="5">
    <source>
        <dbReference type="ARBA" id="ARBA00022989"/>
    </source>
</evidence>
<proteinExistence type="predicted"/>
<dbReference type="AlphaFoldDB" id="A0A3L7ATM1"/>
<evidence type="ECO:0000256" key="6">
    <source>
        <dbReference type="ARBA" id="ARBA00023065"/>
    </source>
</evidence>